<dbReference type="EMBL" id="CP017637">
    <property type="protein sequence ID" value="APG10071.1"/>
    <property type="molecule type" value="Genomic_DNA"/>
</dbReference>
<organism evidence="1 2">
    <name type="scientific">Bradyrhizobium japonicum</name>
    <dbReference type="NCBI Taxonomy" id="375"/>
    <lineage>
        <taxon>Bacteria</taxon>
        <taxon>Pseudomonadati</taxon>
        <taxon>Pseudomonadota</taxon>
        <taxon>Alphaproteobacteria</taxon>
        <taxon>Hyphomicrobiales</taxon>
        <taxon>Nitrobacteraceae</taxon>
        <taxon>Bradyrhizobium</taxon>
    </lineage>
</organism>
<sequence length="82" mass="8046">MSAPRLAPVAIGEPAPSGAILIAPLVRPGCGPESLLGDAKSDTNARPPGIACELGVMGTVNDHCTKEGSALSPTDAGISLSP</sequence>
<gene>
    <name evidence="1" type="ORF">BKD09_17230</name>
</gene>
<proteinExistence type="predicted"/>
<protein>
    <submittedName>
        <fullName evidence="1">Uncharacterized protein</fullName>
    </submittedName>
</protein>
<name>A0A1L3F9U8_BRAJP</name>
<evidence type="ECO:0000313" key="1">
    <source>
        <dbReference type="EMBL" id="APG10071.1"/>
    </source>
</evidence>
<dbReference type="AlphaFoldDB" id="A0A1L3F9U8"/>
<dbReference type="Proteomes" id="UP000181962">
    <property type="component" value="Chromosome"/>
</dbReference>
<accession>A0A1L3F9U8</accession>
<evidence type="ECO:0000313" key="2">
    <source>
        <dbReference type="Proteomes" id="UP000181962"/>
    </source>
</evidence>
<reference evidence="1 2" key="1">
    <citation type="submission" date="2016-11" db="EMBL/GenBank/DDBJ databases">
        <title>Complete Genome Sequence of Bradyrhizobium sp. strain J5, an isolated from soybean nodule in Hokkaido.</title>
        <authorList>
            <person name="Kanehara K."/>
        </authorList>
    </citation>
    <scope>NUCLEOTIDE SEQUENCE [LARGE SCALE GENOMIC DNA]</scope>
    <source>
        <strain evidence="1 2">J5</strain>
    </source>
</reference>